<dbReference type="PROSITE" id="PS01230">
    <property type="entry name" value="TRMA_1"/>
    <property type="match status" value="1"/>
</dbReference>
<evidence type="ECO:0000256" key="3">
    <source>
        <dbReference type="ARBA" id="ARBA00022691"/>
    </source>
</evidence>
<reference evidence="7 8" key="1">
    <citation type="submission" date="2017-04" db="EMBL/GenBank/DDBJ databases">
        <title>Genomic insights into metabolism of Thermodesulfobium acidiphilum.</title>
        <authorList>
            <person name="Toshchakov S.V."/>
            <person name="Frolov E.N."/>
            <person name="Kublanov I.V."/>
            <person name="Samarov N.I."/>
            <person name="Novikov A."/>
            <person name="Lebedinsky A.V."/>
            <person name="Bonch-Osmolovskaya E.A."/>
            <person name="Chernyh N.A."/>
        </authorList>
    </citation>
    <scope>NUCLEOTIDE SEQUENCE [LARGE SCALE GENOMIC DNA]</scope>
    <source>
        <strain evidence="7 8">3127-1</strain>
    </source>
</reference>
<feature type="binding site" evidence="4">
    <location>
        <position position="302"/>
    </location>
    <ligand>
        <name>S-adenosyl-L-methionine</name>
        <dbReference type="ChEBI" id="CHEBI:59789"/>
    </ligand>
</feature>
<sequence length="415" mass="47685">MRLWPIKFEKIVSSGRALGKNCGKVVFCYGVLPGEVAEVKFVREKKDYIEAELVNVIEPSRFRILPKESHYLSCSPWQTIDYKYQIRLKADIIEEGIFQTVRKDIKLDSFYKAYNIYGYRTKIEYRLENTCSKLKYAFYKRGTKDLVLLENGCKLVDDKVNYIAYSFLDYLNSLDVGKEALEKIVFRKSTNGQVLGIIYLKNKIDIDIVMVPEIEDLAGLIVIADNNKKVYGRDFIEQDLLGTKIKYGYDCFFQNNIELFSKALEIVRNEINNVGKIVDLYSGVGSIGLSLRDSASKVYLVESFKNSYLYSVKNIRSLNANNVISIFSSSERVSEDILKESDVVILDPPRDGIKKIVLDKLLKILPEKIVYLSCNPVTLGRDLSFLLKKYSLKKIYGFDFFPNTVHAEVLAFLEK</sequence>
<evidence type="ECO:0000256" key="5">
    <source>
        <dbReference type="PROSITE-ProRule" id="PRU10015"/>
    </source>
</evidence>
<evidence type="ECO:0000313" key="7">
    <source>
        <dbReference type="EMBL" id="AWB10986.1"/>
    </source>
</evidence>
<dbReference type="SUPFAM" id="SSF50249">
    <property type="entry name" value="Nucleic acid-binding proteins"/>
    <property type="match status" value="1"/>
</dbReference>
<dbReference type="SUPFAM" id="SSF53335">
    <property type="entry name" value="S-adenosyl-L-methionine-dependent methyltransferases"/>
    <property type="match status" value="1"/>
</dbReference>
<dbReference type="Proteomes" id="UP000244792">
    <property type="component" value="Chromosome"/>
</dbReference>
<name>A0A2R4W2P9_THEAF</name>
<dbReference type="InterPro" id="IPR002792">
    <property type="entry name" value="TRAM_dom"/>
</dbReference>
<protein>
    <submittedName>
        <fullName evidence="7">23S rRNA m(5)U methyltransferase</fullName>
    </submittedName>
</protein>
<evidence type="ECO:0000313" key="8">
    <source>
        <dbReference type="Proteomes" id="UP000244792"/>
    </source>
</evidence>
<evidence type="ECO:0000259" key="6">
    <source>
        <dbReference type="PROSITE" id="PS50926"/>
    </source>
</evidence>
<dbReference type="EMBL" id="CP020921">
    <property type="protein sequence ID" value="AWB10986.1"/>
    <property type="molecule type" value="Genomic_DNA"/>
</dbReference>
<evidence type="ECO:0000256" key="4">
    <source>
        <dbReference type="PROSITE-ProRule" id="PRU01024"/>
    </source>
</evidence>
<dbReference type="InterPro" id="IPR010280">
    <property type="entry name" value="U5_MeTrfase_fam"/>
</dbReference>
<keyword evidence="3 4" id="KW-0949">S-adenosyl-L-methionine</keyword>
<dbReference type="PANTHER" id="PTHR11061:SF30">
    <property type="entry name" value="TRNA (URACIL(54)-C(5))-METHYLTRANSFERASE"/>
    <property type="match status" value="1"/>
</dbReference>
<dbReference type="KEGG" id="taci:TDSAC_1650"/>
<feature type="active site" description="Nucleophile" evidence="4">
    <location>
        <position position="374"/>
    </location>
</feature>
<feature type="binding site" evidence="4">
    <location>
        <position position="281"/>
    </location>
    <ligand>
        <name>S-adenosyl-L-methionine</name>
        <dbReference type="ChEBI" id="CHEBI:59789"/>
    </ligand>
</feature>
<keyword evidence="8" id="KW-1185">Reference proteome</keyword>
<evidence type="ECO:0000256" key="2">
    <source>
        <dbReference type="ARBA" id="ARBA00022679"/>
    </source>
</evidence>
<feature type="binding site" evidence="4">
    <location>
        <position position="347"/>
    </location>
    <ligand>
        <name>S-adenosyl-L-methionine</name>
        <dbReference type="ChEBI" id="CHEBI:59789"/>
    </ligand>
</feature>
<feature type="active site" evidence="5">
    <location>
        <position position="374"/>
    </location>
</feature>
<keyword evidence="2 4" id="KW-0808">Transferase</keyword>
<dbReference type="Pfam" id="PF05958">
    <property type="entry name" value="tRNA_U5-meth_tr"/>
    <property type="match status" value="1"/>
</dbReference>
<dbReference type="InterPro" id="IPR030390">
    <property type="entry name" value="MeTrfase_TrmA_AS"/>
</dbReference>
<feature type="domain" description="TRAM" evidence="6">
    <location>
        <begin position="1"/>
        <end position="55"/>
    </location>
</feature>
<dbReference type="InterPro" id="IPR012340">
    <property type="entry name" value="NA-bd_OB-fold"/>
</dbReference>
<dbReference type="PROSITE" id="PS50926">
    <property type="entry name" value="TRAM"/>
    <property type="match status" value="1"/>
</dbReference>
<dbReference type="PROSITE" id="PS51687">
    <property type="entry name" value="SAM_MT_RNA_M5U"/>
    <property type="match status" value="1"/>
</dbReference>
<comment type="similarity">
    <text evidence="4">Belongs to the class I-like SAM-binding methyltransferase superfamily. RNA M5U methyltransferase family.</text>
</comment>
<feature type="binding site" evidence="4">
    <location>
        <position position="254"/>
    </location>
    <ligand>
        <name>S-adenosyl-L-methionine</name>
        <dbReference type="ChEBI" id="CHEBI:59789"/>
    </ligand>
</feature>
<dbReference type="InterPro" id="IPR029063">
    <property type="entry name" value="SAM-dependent_MTases_sf"/>
</dbReference>
<organism evidence="7 8">
    <name type="scientific">Thermodesulfobium acidiphilum</name>
    <dbReference type="NCBI Taxonomy" id="1794699"/>
    <lineage>
        <taxon>Bacteria</taxon>
        <taxon>Pseudomonadati</taxon>
        <taxon>Thermodesulfobiota</taxon>
        <taxon>Thermodesulfobiia</taxon>
        <taxon>Thermodesulfobiales</taxon>
        <taxon>Thermodesulfobiaceae</taxon>
        <taxon>Thermodesulfobium</taxon>
    </lineage>
</organism>
<dbReference type="GO" id="GO:0070041">
    <property type="term" value="F:rRNA (uridine-C5-)-methyltransferase activity"/>
    <property type="evidence" value="ECO:0007669"/>
    <property type="project" value="TreeGrafter"/>
</dbReference>
<dbReference type="AlphaFoldDB" id="A0A2R4W2P9"/>
<proteinExistence type="inferred from homology"/>
<dbReference type="Gene3D" id="2.40.50.140">
    <property type="entry name" value="Nucleic acid-binding proteins"/>
    <property type="match status" value="1"/>
</dbReference>
<keyword evidence="1 4" id="KW-0489">Methyltransferase</keyword>
<dbReference type="PANTHER" id="PTHR11061">
    <property type="entry name" value="RNA M5U METHYLTRANSFERASE"/>
    <property type="match status" value="1"/>
</dbReference>
<evidence type="ECO:0000256" key="1">
    <source>
        <dbReference type="ARBA" id="ARBA00022603"/>
    </source>
</evidence>
<dbReference type="Gene3D" id="3.40.50.150">
    <property type="entry name" value="Vaccinia Virus protein VP39"/>
    <property type="match status" value="1"/>
</dbReference>
<dbReference type="GO" id="GO:0070475">
    <property type="term" value="P:rRNA base methylation"/>
    <property type="evidence" value="ECO:0007669"/>
    <property type="project" value="TreeGrafter"/>
</dbReference>
<gene>
    <name evidence="7" type="ORF">TDSAC_1650</name>
</gene>
<accession>A0A2R4W2P9</accession>
<dbReference type="Gene3D" id="2.40.50.1070">
    <property type="match status" value="1"/>
</dbReference>